<evidence type="ECO:0000313" key="4">
    <source>
        <dbReference type="Proteomes" id="UP000187209"/>
    </source>
</evidence>
<keyword evidence="1" id="KW-0175">Coiled coil</keyword>
<dbReference type="Proteomes" id="UP000187209">
    <property type="component" value="Unassembled WGS sequence"/>
</dbReference>
<comment type="caution">
    <text evidence="3">The sequence shown here is derived from an EMBL/GenBank/DDBJ whole genome shotgun (WGS) entry which is preliminary data.</text>
</comment>
<proteinExistence type="predicted"/>
<evidence type="ECO:0000313" key="3">
    <source>
        <dbReference type="EMBL" id="OMJ82316.1"/>
    </source>
</evidence>
<feature type="transmembrane region" description="Helical" evidence="2">
    <location>
        <begin position="153"/>
        <end position="175"/>
    </location>
</feature>
<keyword evidence="2" id="KW-0812">Transmembrane</keyword>
<keyword evidence="4" id="KW-1185">Reference proteome</keyword>
<reference evidence="3 4" key="1">
    <citation type="submission" date="2016-11" db="EMBL/GenBank/DDBJ databases">
        <title>The macronuclear genome of Stentor coeruleus: a giant cell with tiny introns.</title>
        <authorList>
            <person name="Slabodnick M."/>
            <person name="Ruby J.G."/>
            <person name="Reiff S.B."/>
            <person name="Swart E.C."/>
            <person name="Gosai S."/>
            <person name="Prabakaran S."/>
            <person name="Witkowska E."/>
            <person name="Larue G.E."/>
            <person name="Fisher S."/>
            <person name="Freeman R.M."/>
            <person name="Gunawardena J."/>
            <person name="Chu W."/>
            <person name="Stover N.A."/>
            <person name="Gregory B.D."/>
            <person name="Nowacki M."/>
            <person name="Derisi J."/>
            <person name="Roy S.W."/>
            <person name="Marshall W.F."/>
            <person name="Sood P."/>
        </authorList>
    </citation>
    <scope>NUCLEOTIDE SEQUENCE [LARGE SCALE GENOMIC DNA]</scope>
    <source>
        <strain evidence="3">WM001</strain>
    </source>
</reference>
<organism evidence="3 4">
    <name type="scientific">Stentor coeruleus</name>
    <dbReference type="NCBI Taxonomy" id="5963"/>
    <lineage>
        <taxon>Eukaryota</taxon>
        <taxon>Sar</taxon>
        <taxon>Alveolata</taxon>
        <taxon>Ciliophora</taxon>
        <taxon>Postciliodesmatophora</taxon>
        <taxon>Heterotrichea</taxon>
        <taxon>Heterotrichida</taxon>
        <taxon>Stentoridae</taxon>
        <taxon>Stentor</taxon>
    </lineage>
</organism>
<sequence>MVLGLLLYAILTSAQDFPQENKDEKFNACYSLTKLKYSRDQEKLDATFNQFKNPKDLNNYYTAEMLLKCYKTISLDTAETILKQGEDLVLVTDFEELIEVDISTYNESTLKPNAEHDALYKEMKDINEAAEQRAKKEAEERRKTPPLFNAGPFYVLAVVLGFGLFIFFLAHRVLVKPVKTKGKNKKRN</sequence>
<name>A0A1R2BZZ5_9CILI</name>
<keyword evidence="2" id="KW-1133">Transmembrane helix</keyword>
<dbReference type="AlphaFoldDB" id="A0A1R2BZZ5"/>
<dbReference type="EMBL" id="MPUH01000345">
    <property type="protein sequence ID" value="OMJ82316.1"/>
    <property type="molecule type" value="Genomic_DNA"/>
</dbReference>
<gene>
    <name evidence="3" type="ORF">SteCoe_17031</name>
</gene>
<feature type="coiled-coil region" evidence="1">
    <location>
        <begin position="113"/>
        <end position="140"/>
    </location>
</feature>
<protein>
    <submittedName>
        <fullName evidence="3">Uncharacterized protein</fullName>
    </submittedName>
</protein>
<evidence type="ECO:0000256" key="1">
    <source>
        <dbReference type="SAM" id="Coils"/>
    </source>
</evidence>
<keyword evidence="2" id="KW-0472">Membrane</keyword>
<evidence type="ECO:0000256" key="2">
    <source>
        <dbReference type="SAM" id="Phobius"/>
    </source>
</evidence>
<accession>A0A1R2BZZ5</accession>